<evidence type="ECO:0000313" key="5">
    <source>
        <dbReference type="Proteomes" id="UP000016935"/>
    </source>
</evidence>
<protein>
    <recommendedName>
        <fullName evidence="3">CCHC-type domain-containing protein</fullName>
    </recommendedName>
</protein>
<keyword evidence="1" id="KW-0863">Zinc-finger</keyword>
<reference evidence="4 5" key="2">
    <citation type="journal article" date="2013" name="PLoS Genet.">
        <title>Comparative genome structure, secondary metabolite, and effector coding capacity across Cochliobolus pathogens.</title>
        <authorList>
            <person name="Condon B.J."/>
            <person name="Leng Y."/>
            <person name="Wu D."/>
            <person name="Bushley K.E."/>
            <person name="Ohm R.A."/>
            <person name="Otillar R."/>
            <person name="Martin J."/>
            <person name="Schackwitz W."/>
            <person name="Grimwood J."/>
            <person name="MohdZainudin N."/>
            <person name="Xue C."/>
            <person name="Wang R."/>
            <person name="Manning V.A."/>
            <person name="Dhillon B."/>
            <person name="Tu Z.J."/>
            <person name="Steffenson B.J."/>
            <person name="Salamov A."/>
            <person name="Sun H."/>
            <person name="Lowry S."/>
            <person name="LaButti K."/>
            <person name="Han J."/>
            <person name="Copeland A."/>
            <person name="Lindquist E."/>
            <person name="Barry K."/>
            <person name="Schmutz J."/>
            <person name="Baker S.E."/>
            <person name="Ciuffetti L.M."/>
            <person name="Grigoriev I.V."/>
            <person name="Zhong S."/>
            <person name="Turgeon B.G."/>
        </authorList>
    </citation>
    <scope>NUCLEOTIDE SEQUENCE [LARGE SCALE GENOMIC DNA]</scope>
    <source>
        <strain evidence="5">28A</strain>
    </source>
</reference>
<dbReference type="InterPro" id="IPR036875">
    <property type="entry name" value="Znf_CCHC_sf"/>
</dbReference>
<keyword evidence="1" id="KW-0479">Metal-binding</keyword>
<feature type="region of interest" description="Disordered" evidence="2">
    <location>
        <begin position="1"/>
        <end position="30"/>
    </location>
</feature>
<dbReference type="EMBL" id="KB908600">
    <property type="protein sequence ID" value="EOA86293.1"/>
    <property type="molecule type" value="Genomic_DNA"/>
</dbReference>
<feature type="compositionally biased region" description="Basic and acidic residues" evidence="2">
    <location>
        <begin position="129"/>
        <end position="142"/>
    </location>
</feature>
<dbReference type="SMART" id="SM00343">
    <property type="entry name" value="ZnF_C2HC"/>
    <property type="match status" value="1"/>
</dbReference>
<evidence type="ECO:0000259" key="3">
    <source>
        <dbReference type="PROSITE" id="PS50158"/>
    </source>
</evidence>
<dbReference type="Proteomes" id="UP000016935">
    <property type="component" value="Unassembled WGS sequence"/>
</dbReference>
<keyword evidence="5" id="KW-1185">Reference proteome</keyword>
<feature type="domain" description="CCHC-type" evidence="3">
    <location>
        <begin position="34"/>
        <end position="49"/>
    </location>
</feature>
<dbReference type="OrthoDB" id="3695534at2759"/>
<dbReference type="AlphaFoldDB" id="R0JZH9"/>
<dbReference type="GeneID" id="19401020"/>
<dbReference type="HOGENOM" id="CLU_088328_0_0_1"/>
<evidence type="ECO:0000313" key="4">
    <source>
        <dbReference type="EMBL" id="EOA86293.1"/>
    </source>
</evidence>
<dbReference type="SUPFAM" id="SSF57756">
    <property type="entry name" value="Retrovirus zinc finger-like domains"/>
    <property type="match status" value="1"/>
</dbReference>
<dbReference type="Pfam" id="PF00098">
    <property type="entry name" value="zf-CCHC"/>
    <property type="match status" value="1"/>
</dbReference>
<proteinExistence type="predicted"/>
<evidence type="ECO:0000256" key="1">
    <source>
        <dbReference type="PROSITE-ProRule" id="PRU00047"/>
    </source>
</evidence>
<reference evidence="4 5" key="1">
    <citation type="journal article" date="2012" name="PLoS Pathog.">
        <title>Diverse lifestyles and strategies of plant pathogenesis encoded in the genomes of eighteen Dothideomycetes fungi.</title>
        <authorList>
            <person name="Ohm R.A."/>
            <person name="Feau N."/>
            <person name="Henrissat B."/>
            <person name="Schoch C.L."/>
            <person name="Horwitz B.A."/>
            <person name="Barry K.W."/>
            <person name="Condon B.J."/>
            <person name="Copeland A.C."/>
            <person name="Dhillon B."/>
            <person name="Glaser F."/>
            <person name="Hesse C.N."/>
            <person name="Kosti I."/>
            <person name="LaButti K."/>
            <person name="Lindquist E.A."/>
            <person name="Lucas S."/>
            <person name="Salamov A.A."/>
            <person name="Bradshaw R.E."/>
            <person name="Ciuffetti L."/>
            <person name="Hamelin R.C."/>
            <person name="Kema G.H.J."/>
            <person name="Lawrence C."/>
            <person name="Scott J.A."/>
            <person name="Spatafora J.W."/>
            <person name="Turgeon B.G."/>
            <person name="de Wit P.J.G.M."/>
            <person name="Zhong S."/>
            <person name="Goodwin S.B."/>
            <person name="Grigoriev I.V."/>
        </authorList>
    </citation>
    <scope>NUCLEOTIDE SEQUENCE [LARGE SCALE GENOMIC DNA]</scope>
    <source>
        <strain evidence="5">28A</strain>
    </source>
</reference>
<sequence>MHLDNLNKGRGFGRAKPNEGPKGQHNKDRKKITCYACGKEGHMARDCRSKNKVTRQLNVIRKDSGLDDGESWNVITPAQVKYHPLDEELITGLEDVMLTTAESSEDEKNPLSDEEYETPAEEEFPAAPTKHEKMARFKERNRPATPKPTELEPA</sequence>
<accession>R0JZH9</accession>
<feature type="region of interest" description="Disordered" evidence="2">
    <location>
        <begin position="99"/>
        <end position="154"/>
    </location>
</feature>
<feature type="compositionally biased region" description="Acidic residues" evidence="2">
    <location>
        <begin position="112"/>
        <end position="124"/>
    </location>
</feature>
<dbReference type="RefSeq" id="XP_008026077.1">
    <property type="nucleotide sequence ID" value="XM_008027886.1"/>
</dbReference>
<gene>
    <name evidence="4" type="ORF">SETTUDRAFT_170039</name>
</gene>
<organism evidence="4 5">
    <name type="scientific">Exserohilum turcicum (strain 28A)</name>
    <name type="common">Northern leaf blight fungus</name>
    <name type="synonym">Setosphaeria turcica</name>
    <dbReference type="NCBI Taxonomy" id="671987"/>
    <lineage>
        <taxon>Eukaryota</taxon>
        <taxon>Fungi</taxon>
        <taxon>Dikarya</taxon>
        <taxon>Ascomycota</taxon>
        <taxon>Pezizomycotina</taxon>
        <taxon>Dothideomycetes</taxon>
        <taxon>Pleosporomycetidae</taxon>
        <taxon>Pleosporales</taxon>
        <taxon>Pleosporineae</taxon>
        <taxon>Pleosporaceae</taxon>
        <taxon>Exserohilum</taxon>
    </lineage>
</organism>
<evidence type="ECO:0000256" key="2">
    <source>
        <dbReference type="SAM" id="MobiDB-lite"/>
    </source>
</evidence>
<dbReference type="PROSITE" id="PS50158">
    <property type="entry name" value="ZF_CCHC"/>
    <property type="match status" value="1"/>
</dbReference>
<dbReference type="GO" id="GO:0003676">
    <property type="term" value="F:nucleic acid binding"/>
    <property type="evidence" value="ECO:0007669"/>
    <property type="project" value="InterPro"/>
</dbReference>
<dbReference type="GO" id="GO:0008270">
    <property type="term" value="F:zinc ion binding"/>
    <property type="evidence" value="ECO:0007669"/>
    <property type="project" value="UniProtKB-KW"/>
</dbReference>
<name>R0JZH9_EXST2</name>
<keyword evidence="1" id="KW-0862">Zinc</keyword>
<dbReference type="Gene3D" id="4.10.60.10">
    <property type="entry name" value="Zinc finger, CCHC-type"/>
    <property type="match status" value="1"/>
</dbReference>
<dbReference type="InterPro" id="IPR001878">
    <property type="entry name" value="Znf_CCHC"/>
</dbReference>